<reference evidence="6 7" key="1">
    <citation type="submission" date="2019-06" db="EMBL/GenBank/DDBJ databases">
        <title>Amycolatopsis alkalitolerans sp. nov., isolated from Gastrodia elata Blume.</title>
        <authorList>
            <person name="Narsing Rao M.P."/>
            <person name="Li W.J."/>
        </authorList>
    </citation>
    <scope>NUCLEOTIDE SEQUENCE [LARGE SCALE GENOMIC DNA]</scope>
    <source>
        <strain evidence="6 7">SYSUP0005</strain>
    </source>
</reference>
<dbReference type="PANTHER" id="PTHR30055:SF234">
    <property type="entry name" value="HTH-TYPE TRANSCRIPTIONAL REGULATOR BETI"/>
    <property type="match status" value="1"/>
</dbReference>
<dbReference type="Pfam" id="PF00440">
    <property type="entry name" value="TetR_N"/>
    <property type="match status" value="1"/>
</dbReference>
<gene>
    <name evidence="6" type="ORF">FG385_27700</name>
</gene>
<protein>
    <submittedName>
        <fullName evidence="6">TetR/AcrR family transcriptional regulator</fullName>
    </submittedName>
</protein>
<dbReference type="InterPro" id="IPR001647">
    <property type="entry name" value="HTH_TetR"/>
</dbReference>
<dbReference type="PRINTS" id="PR00455">
    <property type="entry name" value="HTHTETR"/>
</dbReference>
<dbReference type="SUPFAM" id="SSF46689">
    <property type="entry name" value="Homeodomain-like"/>
    <property type="match status" value="1"/>
</dbReference>
<accession>A0A5C4LUR9</accession>
<dbReference type="Proteomes" id="UP000305546">
    <property type="component" value="Unassembled WGS sequence"/>
</dbReference>
<sequence length="211" mass="23294">MTADPEVRLRADARRNRDQIIAAAKAMFAEIGPEVPMDEIARHAGVGVGTLYRRFPDREALIRSVARDNFAEVLIEAEAAEAEEPTAWEALVRLLRRSRALRLTVRLALLSPEVWATMRDDADVRRFRAEILAILDRIVRGAQEEGALRRDVGAGDVAVLVSLLLKRIPAAADVTEMVADRVFALILDALRAEAATPLPGRILTADDLRTD</sequence>
<dbReference type="EMBL" id="VDFW01000032">
    <property type="protein sequence ID" value="TNC21659.1"/>
    <property type="molecule type" value="Genomic_DNA"/>
</dbReference>
<dbReference type="OrthoDB" id="3192968at2"/>
<dbReference type="InterPro" id="IPR049445">
    <property type="entry name" value="TetR_SbtR-like_C"/>
</dbReference>
<evidence type="ECO:0000256" key="4">
    <source>
        <dbReference type="PROSITE-ProRule" id="PRU00335"/>
    </source>
</evidence>
<evidence type="ECO:0000256" key="1">
    <source>
        <dbReference type="ARBA" id="ARBA00023015"/>
    </source>
</evidence>
<evidence type="ECO:0000256" key="2">
    <source>
        <dbReference type="ARBA" id="ARBA00023125"/>
    </source>
</evidence>
<dbReference type="Pfam" id="PF21597">
    <property type="entry name" value="TetR_C_43"/>
    <property type="match status" value="1"/>
</dbReference>
<dbReference type="PROSITE" id="PS50977">
    <property type="entry name" value="HTH_TETR_2"/>
    <property type="match status" value="1"/>
</dbReference>
<feature type="DNA-binding region" description="H-T-H motif" evidence="4">
    <location>
        <begin position="36"/>
        <end position="55"/>
    </location>
</feature>
<dbReference type="GO" id="GO:0000976">
    <property type="term" value="F:transcription cis-regulatory region binding"/>
    <property type="evidence" value="ECO:0007669"/>
    <property type="project" value="TreeGrafter"/>
</dbReference>
<evidence type="ECO:0000313" key="7">
    <source>
        <dbReference type="Proteomes" id="UP000305546"/>
    </source>
</evidence>
<keyword evidence="1" id="KW-0805">Transcription regulation</keyword>
<dbReference type="RefSeq" id="WP_139099727.1">
    <property type="nucleotide sequence ID" value="NZ_VDFW01000032.1"/>
</dbReference>
<keyword evidence="3" id="KW-0804">Transcription</keyword>
<dbReference type="InterPro" id="IPR009057">
    <property type="entry name" value="Homeodomain-like_sf"/>
</dbReference>
<keyword evidence="2 4" id="KW-0238">DNA-binding</keyword>
<evidence type="ECO:0000259" key="5">
    <source>
        <dbReference type="PROSITE" id="PS50977"/>
    </source>
</evidence>
<dbReference type="InterPro" id="IPR050109">
    <property type="entry name" value="HTH-type_TetR-like_transc_reg"/>
</dbReference>
<comment type="caution">
    <text evidence="6">The sequence shown here is derived from an EMBL/GenBank/DDBJ whole genome shotgun (WGS) entry which is preliminary data.</text>
</comment>
<evidence type="ECO:0000256" key="3">
    <source>
        <dbReference type="ARBA" id="ARBA00023163"/>
    </source>
</evidence>
<organism evidence="6 7">
    <name type="scientific">Amycolatopsis alkalitolerans</name>
    <dbReference type="NCBI Taxonomy" id="2547244"/>
    <lineage>
        <taxon>Bacteria</taxon>
        <taxon>Bacillati</taxon>
        <taxon>Actinomycetota</taxon>
        <taxon>Actinomycetes</taxon>
        <taxon>Pseudonocardiales</taxon>
        <taxon>Pseudonocardiaceae</taxon>
        <taxon>Amycolatopsis</taxon>
    </lineage>
</organism>
<dbReference type="AlphaFoldDB" id="A0A5C4LUR9"/>
<proteinExistence type="predicted"/>
<dbReference type="PANTHER" id="PTHR30055">
    <property type="entry name" value="HTH-TYPE TRANSCRIPTIONAL REGULATOR RUTR"/>
    <property type="match status" value="1"/>
</dbReference>
<evidence type="ECO:0000313" key="6">
    <source>
        <dbReference type="EMBL" id="TNC21659.1"/>
    </source>
</evidence>
<dbReference type="InterPro" id="IPR036271">
    <property type="entry name" value="Tet_transcr_reg_TetR-rel_C_sf"/>
</dbReference>
<name>A0A5C4LUR9_9PSEU</name>
<keyword evidence="7" id="KW-1185">Reference proteome</keyword>
<dbReference type="Gene3D" id="1.10.357.10">
    <property type="entry name" value="Tetracycline Repressor, domain 2"/>
    <property type="match status" value="1"/>
</dbReference>
<feature type="domain" description="HTH tetR-type" evidence="5">
    <location>
        <begin position="14"/>
        <end position="73"/>
    </location>
</feature>
<dbReference type="GO" id="GO:0003700">
    <property type="term" value="F:DNA-binding transcription factor activity"/>
    <property type="evidence" value="ECO:0007669"/>
    <property type="project" value="TreeGrafter"/>
</dbReference>
<dbReference type="SUPFAM" id="SSF48498">
    <property type="entry name" value="Tetracyclin repressor-like, C-terminal domain"/>
    <property type="match status" value="1"/>
</dbReference>